<gene>
    <name evidence="1" type="ORF">MNEG_13086</name>
</gene>
<evidence type="ECO:0000313" key="2">
    <source>
        <dbReference type="Proteomes" id="UP000054498"/>
    </source>
</evidence>
<keyword evidence="2" id="KW-1185">Reference proteome</keyword>
<accession>A0A0D2MIP1</accession>
<name>A0A0D2MIP1_9CHLO</name>
<proteinExistence type="predicted"/>
<feature type="non-terminal residue" evidence="1">
    <location>
        <position position="1"/>
    </location>
</feature>
<dbReference type="KEGG" id="mng:MNEG_13086"/>
<dbReference type="Proteomes" id="UP000054498">
    <property type="component" value="Unassembled WGS sequence"/>
</dbReference>
<sequence>DASGLLAISPAKRELYGVCAATGYRPNGGGACTAAEVECYKCFCYEALSGGMIK</sequence>
<reference evidence="1 2" key="1">
    <citation type="journal article" date="2013" name="BMC Genomics">
        <title>Reconstruction of the lipid metabolism for the microalga Monoraphidium neglectum from its genome sequence reveals characteristics suitable for biofuel production.</title>
        <authorList>
            <person name="Bogen C."/>
            <person name="Al-Dilaimi A."/>
            <person name="Albersmeier A."/>
            <person name="Wichmann J."/>
            <person name="Grundmann M."/>
            <person name="Rupp O."/>
            <person name="Lauersen K.J."/>
            <person name="Blifernez-Klassen O."/>
            <person name="Kalinowski J."/>
            <person name="Goesmann A."/>
            <person name="Mussgnug J.H."/>
            <person name="Kruse O."/>
        </authorList>
    </citation>
    <scope>NUCLEOTIDE SEQUENCE [LARGE SCALE GENOMIC DNA]</scope>
    <source>
        <strain evidence="1 2">SAG 48.87</strain>
    </source>
</reference>
<dbReference type="EMBL" id="KK103834">
    <property type="protein sequence ID" value="KIY94875.1"/>
    <property type="molecule type" value="Genomic_DNA"/>
</dbReference>
<protein>
    <submittedName>
        <fullName evidence="1">Uncharacterized protein</fullName>
    </submittedName>
</protein>
<dbReference type="RefSeq" id="XP_013893895.1">
    <property type="nucleotide sequence ID" value="XM_014038441.1"/>
</dbReference>
<dbReference type="GeneID" id="25730513"/>
<organism evidence="1 2">
    <name type="scientific">Monoraphidium neglectum</name>
    <dbReference type="NCBI Taxonomy" id="145388"/>
    <lineage>
        <taxon>Eukaryota</taxon>
        <taxon>Viridiplantae</taxon>
        <taxon>Chlorophyta</taxon>
        <taxon>core chlorophytes</taxon>
        <taxon>Chlorophyceae</taxon>
        <taxon>CS clade</taxon>
        <taxon>Sphaeropleales</taxon>
        <taxon>Selenastraceae</taxon>
        <taxon>Monoraphidium</taxon>
    </lineage>
</organism>
<evidence type="ECO:0000313" key="1">
    <source>
        <dbReference type="EMBL" id="KIY94875.1"/>
    </source>
</evidence>
<dbReference type="AlphaFoldDB" id="A0A0D2MIP1"/>